<dbReference type="InterPro" id="IPR032710">
    <property type="entry name" value="NTF2-like_dom_sf"/>
</dbReference>
<dbReference type="EMBL" id="FRCA01000003">
    <property type="protein sequence ID" value="SHL86750.1"/>
    <property type="molecule type" value="Genomic_DNA"/>
</dbReference>
<feature type="region of interest" description="Disordered" evidence="1">
    <location>
        <begin position="42"/>
        <end position="75"/>
    </location>
</feature>
<evidence type="ECO:0000313" key="5">
    <source>
        <dbReference type="EMBL" id="SHL86750.1"/>
    </source>
</evidence>
<gene>
    <name evidence="4" type="ORF">HCU01_07870</name>
    <name evidence="5" type="ORF">SAMN05660971_01623</name>
</gene>
<dbReference type="Proteomes" id="UP000184123">
    <property type="component" value="Unassembled WGS sequence"/>
</dbReference>
<keyword evidence="2" id="KW-0472">Membrane</keyword>
<feature type="compositionally biased region" description="Polar residues" evidence="1">
    <location>
        <begin position="144"/>
        <end position="168"/>
    </location>
</feature>
<feature type="domain" description="Tim44-like" evidence="3">
    <location>
        <begin position="163"/>
        <end position="291"/>
    </location>
</feature>
<evidence type="ECO:0000313" key="7">
    <source>
        <dbReference type="Proteomes" id="UP000321726"/>
    </source>
</evidence>
<feature type="transmembrane region" description="Helical" evidence="2">
    <location>
        <begin position="12"/>
        <end position="31"/>
    </location>
</feature>
<proteinExistence type="predicted"/>
<organism evidence="5 6">
    <name type="scientific">Halomonas cupida</name>
    <dbReference type="NCBI Taxonomy" id="44933"/>
    <lineage>
        <taxon>Bacteria</taxon>
        <taxon>Pseudomonadati</taxon>
        <taxon>Pseudomonadota</taxon>
        <taxon>Gammaproteobacteria</taxon>
        <taxon>Oceanospirillales</taxon>
        <taxon>Halomonadaceae</taxon>
        <taxon>Halomonas</taxon>
    </lineage>
</organism>
<reference evidence="5 6" key="1">
    <citation type="submission" date="2016-11" db="EMBL/GenBank/DDBJ databases">
        <authorList>
            <person name="Jaros S."/>
            <person name="Januszkiewicz K."/>
            <person name="Wedrychowicz H."/>
        </authorList>
    </citation>
    <scope>NUCLEOTIDE SEQUENCE [LARGE SCALE GENOMIC DNA]</scope>
    <source>
        <strain evidence="5 6">DSM 4740</strain>
    </source>
</reference>
<dbReference type="Proteomes" id="UP000321726">
    <property type="component" value="Unassembled WGS sequence"/>
</dbReference>
<dbReference type="InterPro" id="IPR007379">
    <property type="entry name" value="Tim44-like_dom"/>
</dbReference>
<sequence length="293" mass="32045">MRHFLVLRHFFAINRLIVMLLVAMLGAGLALDSAEARRAGGGKSVGTFSRQADQPSATQSSAARPNQATPATAPRKGGFMGGMLGGLLAGGLLGALFFGGAFDELRLMDILLIAGLAFLLFKLFARRRTANAGATSAPHADSPQAPTSWSREQHDTSAFSTPGGSASTGPVADPEWFDRERFLGGAKEHFMTLQRAWDNNDLSGIQEYVTPELYNLLREERANQPANNRTEVVRLFAELGGVREYDNQAEARVLFHGVLEENGEKTEFNETWHLIRNLRDGAPWYVQGIEQND</sequence>
<feature type="region of interest" description="Disordered" evidence="1">
    <location>
        <begin position="132"/>
        <end position="173"/>
    </location>
</feature>
<dbReference type="RefSeq" id="WP_073434508.1">
    <property type="nucleotide sequence ID" value="NZ_BJXU01000027.1"/>
</dbReference>
<dbReference type="AlphaFoldDB" id="A0A1M7E4X9"/>
<dbReference type="Gene3D" id="3.10.450.240">
    <property type="match status" value="1"/>
</dbReference>
<dbReference type="OrthoDB" id="5298777at2"/>
<dbReference type="SMART" id="SM00978">
    <property type="entry name" value="Tim44"/>
    <property type="match status" value="1"/>
</dbReference>
<evidence type="ECO:0000259" key="3">
    <source>
        <dbReference type="SMART" id="SM00978"/>
    </source>
</evidence>
<dbReference type="STRING" id="44933.SAMN05660971_01623"/>
<dbReference type="PANTHER" id="PTHR41542:SF1">
    <property type="entry name" value="BLL5807 PROTEIN"/>
    <property type="match status" value="1"/>
</dbReference>
<keyword evidence="2" id="KW-0812">Transmembrane</keyword>
<dbReference type="SUPFAM" id="SSF54427">
    <property type="entry name" value="NTF2-like"/>
    <property type="match status" value="1"/>
</dbReference>
<evidence type="ECO:0000256" key="1">
    <source>
        <dbReference type="SAM" id="MobiDB-lite"/>
    </source>
</evidence>
<dbReference type="Pfam" id="PF04280">
    <property type="entry name" value="Tim44"/>
    <property type="match status" value="1"/>
</dbReference>
<feature type="transmembrane region" description="Helical" evidence="2">
    <location>
        <begin position="79"/>
        <end position="101"/>
    </location>
</feature>
<accession>A0A1M7E4X9</accession>
<protein>
    <submittedName>
        <fullName evidence="5">Predicted lipid-binding transport protein, Tim44 family</fullName>
    </submittedName>
</protein>
<keyword evidence="7" id="KW-1185">Reference proteome</keyword>
<feature type="compositionally biased region" description="Polar residues" evidence="1">
    <location>
        <begin position="46"/>
        <end position="70"/>
    </location>
</feature>
<keyword evidence="2" id="KW-1133">Transmembrane helix</keyword>
<evidence type="ECO:0000256" key="2">
    <source>
        <dbReference type="SAM" id="Phobius"/>
    </source>
</evidence>
<evidence type="ECO:0000313" key="4">
    <source>
        <dbReference type="EMBL" id="GEN22838.1"/>
    </source>
</evidence>
<dbReference type="EMBL" id="BJXU01000027">
    <property type="protein sequence ID" value="GEN22838.1"/>
    <property type="molecule type" value="Genomic_DNA"/>
</dbReference>
<name>A0A1M7E4X9_9GAMM</name>
<evidence type="ECO:0000313" key="6">
    <source>
        <dbReference type="Proteomes" id="UP000184123"/>
    </source>
</evidence>
<dbReference type="PANTHER" id="PTHR41542">
    <property type="entry name" value="BLL5807 PROTEIN"/>
    <property type="match status" value="1"/>
</dbReference>
<feature type="transmembrane region" description="Helical" evidence="2">
    <location>
        <begin position="107"/>
        <end position="125"/>
    </location>
</feature>
<reference evidence="4 7" key="2">
    <citation type="submission" date="2019-07" db="EMBL/GenBank/DDBJ databases">
        <title>Whole genome shotgun sequence of Halomonas cupida NBRC 102219.</title>
        <authorList>
            <person name="Hosoyama A."/>
            <person name="Uohara A."/>
            <person name="Ohji S."/>
            <person name="Ichikawa N."/>
        </authorList>
    </citation>
    <scope>NUCLEOTIDE SEQUENCE [LARGE SCALE GENOMIC DNA]</scope>
    <source>
        <strain evidence="4 7">NBRC 102219</strain>
    </source>
</reference>